<evidence type="ECO:0000256" key="2">
    <source>
        <dbReference type="SAM" id="MobiDB-lite"/>
    </source>
</evidence>
<keyword evidence="4" id="KW-1185">Reference proteome</keyword>
<gene>
    <name evidence="3" type="ORF">D0Z67_14800</name>
</gene>
<keyword evidence="1" id="KW-0175">Coiled coil</keyword>
<dbReference type="EMBL" id="CP032229">
    <property type="protein sequence ID" value="QBJ91428.1"/>
    <property type="molecule type" value="Genomic_DNA"/>
</dbReference>
<dbReference type="KEGG" id="sseo:D0Z67_14800"/>
<dbReference type="OrthoDB" id="4207780at2"/>
<feature type="region of interest" description="Disordered" evidence="2">
    <location>
        <begin position="101"/>
        <end position="125"/>
    </location>
</feature>
<proteinExistence type="predicted"/>
<evidence type="ECO:0000256" key="1">
    <source>
        <dbReference type="SAM" id="Coils"/>
    </source>
</evidence>
<reference evidence="3 4" key="1">
    <citation type="submission" date="2018-08" db="EMBL/GenBank/DDBJ databases">
        <title>The complete genome sequence of Streptomyces seoulensis, a pioneer strain for nickel superoxide dismutase discovery.</title>
        <authorList>
            <person name="Shin J."/>
            <person name="Lee J.-S."/>
            <person name="Lee E.-J."/>
            <person name="Youn H.-D."/>
        </authorList>
    </citation>
    <scope>NUCLEOTIDE SEQUENCE [LARGE SCALE GENOMIC DNA]</scope>
    <source>
        <strain evidence="3 4">KCTC 9819</strain>
    </source>
</reference>
<name>A0A4P6U0C5_STRSO</name>
<sequence>MTYQETFSSPPAESGDDEAEYAVRQYNALIEKSKAAIEKHNAAAREETERYELLIAYREEALSLVGMQSRLQAMNEHAREHGIFSSSPPAPPVALRVVPDPQTTRTTSPAAAEPEECTVPPATDAGHPSAEIIIRSKKQQEILNVIAQRPDPPWGSEDLARALCIPQAPQARKSLRNSLQALSISGALERITREDDRHVYYRPRMNWKFA</sequence>
<dbReference type="Proteomes" id="UP000292547">
    <property type="component" value="Chromosome"/>
</dbReference>
<protein>
    <submittedName>
        <fullName evidence="3">Uncharacterized protein</fullName>
    </submittedName>
</protein>
<organism evidence="3 4">
    <name type="scientific">Streptomyces seoulensis</name>
    <dbReference type="NCBI Taxonomy" id="73044"/>
    <lineage>
        <taxon>Bacteria</taxon>
        <taxon>Bacillati</taxon>
        <taxon>Actinomycetota</taxon>
        <taxon>Actinomycetes</taxon>
        <taxon>Kitasatosporales</taxon>
        <taxon>Streptomycetaceae</taxon>
        <taxon>Streptomyces</taxon>
    </lineage>
</organism>
<evidence type="ECO:0000313" key="3">
    <source>
        <dbReference type="EMBL" id="QBJ91428.1"/>
    </source>
</evidence>
<dbReference type="RefSeq" id="WP_031179042.1">
    <property type="nucleotide sequence ID" value="NZ_CP032229.1"/>
</dbReference>
<feature type="coiled-coil region" evidence="1">
    <location>
        <begin position="23"/>
        <end position="50"/>
    </location>
</feature>
<accession>A0A4P6U0C5</accession>
<evidence type="ECO:0000313" key="4">
    <source>
        <dbReference type="Proteomes" id="UP000292547"/>
    </source>
</evidence>
<dbReference type="GeneID" id="300100193"/>
<dbReference type="AlphaFoldDB" id="A0A4P6U0C5"/>